<reference evidence="1 2" key="1">
    <citation type="submission" date="2016-11" db="EMBL/GenBank/DDBJ databases">
        <title>Tenacibaculum sp. LPB0136, isolated from marine environment.</title>
        <authorList>
            <person name="Kim E."/>
            <person name="Yi H."/>
        </authorList>
    </citation>
    <scope>NUCLEOTIDE SEQUENCE [LARGE SCALE GENOMIC DNA]</scope>
    <source>
        <strain evidence="1 2">LPB0136</strain>
    </source>
</reference>
<gene>
    <name evidence="1" type="ORF">LPB136_05195</name>
</gene>
<sequence length="261" mass="30684">MNKIFLSIFLLIFSSCDKKVNADKGKIILHEDSLIISKNVNQYFDLVDENISPLDTILEENTPNSLDLNKHQLFIDTTKTSKYFQFYKNWKPNIDIDNFIYNYPQKLKSISKKIDFKDFSNTWFEVKNLNDKFVIYDPCDGNTLALYFSNNKVVFVYRHEPDVDVINKIISINENEIVLDLLTHPNKSNSGKAKLSIKKTKFKNVCLLSYSYDSNQLDFFVTSKSNVSFFNIVVNNCPKMKRQEYNFEKDFEKDFELIEVE</sequence>
<keyword evidence="2" id="KW-1185">Reference proteome</keyword>
<dbReference type="AlphaFoldDB" id="A0A1L3JI90"/>
<evidence type="ECO:0000313" key="1">
    <source>
        <dbReference type="EMBL" id="APG64793.1"/>
    </source>
</evidence>
<dbReference type="EMBL" id="CP018155">
    <property type="protein sequence ID" value="APG64793.1"/>
    <property type="molecule type" value="Genomic_DNA"/>
</dbReference>
<protein>
    <recommendedName>
        <fullName evidence="3">Lipoprotein</fullName>
    </recommendedName>
</protein>
<evidence type="ECO:0000313" key="2">
    <source>
        <dbReference type="Proteomes" id="UP000181898"/>
    </source>
</evidence>
<dbReference type="RefSeq" id="WP_083426182.1">
    <property type="nucleotide sequence ID" value="NZ_CP018155.1"/>
</dbReference>
<dbReference type="KEGG" id="ten:LPB136_05195"/>
<dbReference type="STRING" id="1850252.LPB136_05195"/>
<accession>A0A1L3JI90</accession>
<evidence type="ECO:0008006" key="3">
    <source>
        <dbReference type="Google" id="ProtNLM"/>
    </source>
</evidence>
<dbReference type="PROSITE" id="PS51257">
    <property type="entry name" value="PROKAR_LIPOPROTEIN"/>
    <property type="match status" value="1"/>
</dbReference>
<dbReference type="OrthoDB" id="1431309at2"/>
<organism evidence="1 2">
    <name type="scientific">Tenacibaculum todarodis</name>
    <dbReference type="NCBI Taxonomy" id="1850252"/>
    <lineage>
        <taxon>Bacteria</taxon>
        <taxon>Pseudomonadati</taxon>
        <taxon>Bacteroidota</taxon>
        <taxon>Flavobacteriia</taxon>
        <taxon>Flavobacteriales</taxon>
        <taxon>Flavobacteriaceae</taxon>
        <taxon>Tenacibaculum</taxon>
    </lineage>
</organism>
<name>A0A1L3JI90_9FLAO</name>
<dbReference type="Proteomes" id="UP000181898">
    <property type="component" value="Chromosome"/>
</dbReference>
<proteinExistence type="predicted"/>